<evidence type="ECO:0000256" key="10">
    <source>
        <dbReference type="ARBA" id="ARBA00022692"/>
    </source>
</evidence>
<dbReference type="SMART" id="SM00736">
    <property type="entry name" value="CADG"/>
    <property type="match status" value="3"/>
</dbReference>
<dbReference type="GO" id="GO:0045211">
    <property type="term" value="C:postsynaptic membrane"/>
    <property type="evidence" value="ECO:0007669"/>
    <property type="project" value="UniProtKB-SubCell"/>
</dbReference>
<feature type="compositionally biased region" description="Low complexity" evidence="25">
    <location>
        <begin position="303"/>
        <end position="323"/>
    </location>
</feature>
<evidence type="ECO:0000256" key="14">
    <source>
        <dbReference type="ARBA" id="ARBA00023157"/>
    </source>
</evidence>
<dbReference type="GO" id="GO:0043236">
    <property type="term" value="F:laminin binding"/>
    <property type="evidence" value="ECO:0007669"/>
    <property type="project" value="TreeGrafter"/>
</dbReference>
<dbReference type="EMBL" id="GEZM01050608">
    <property type="protein sequence ID" value="JAV75507.1"/>
    <property type="molecule type" value="Transcribed_RNA"/>
</dbReference>
<feature type="compositionally biased region" description="Pro residues" evidence="25">
    <location>
        <begin position="1259"/>
        <end position="1274"/>
    </location>
</feature>
<feature type="compositionally biased region" description="Basic and acidic residues" evidence="25">
    <location>
        <begin position="378"/>
        <end position="387"/>
    </location>
</feature>
<evidence type="ECO:0000256" key="24">
    <source>
        <dbReference type="ARBA" id="ARBA00034100"/>
    </source>
</evidence>
<dbReference type="AlphaFoldDB" id="A0A1Y1LP94"/>
<evidence type="ECO:0000256" key="6">
    <source>
        <dbReference type="ARBA" id="ARBA00022475"/>
    </source>
</evidence>
<dbReference type="Pfam" id="PF05345">
    <property type="entry name" value="He_PIG"/>
    <property type="match status" value="1"/>
</dbReference>
<evidence type="ECO:0000256" key="17">
    <source>
        <dbReference type="ARBA" id="ARBA00023242"/>
    </source>
</evidence>
<dbReference type="InterPro" id="IPR008465">
    <property type="entry name" value="DAG1_C"/>
</dbReference>
<dbReference type="Gene3D" id="3.30.70.1040">
    <property type="entry name" value="Dystroglycan, domain 2"/>
    <property type="match status" value="1"/>
</dbReference>
<dbReference type="InterPro" id="IPR006644">
    <property type="entry name" value="Cadg"/>
</dbReference>
<feature type="chain" id="PRO_5011907394" description="Dystroglycan 1" evidence="27">
    <location>
        <begin position="22"/>
        <end position="1274"/>
    </location>
</feature>
<keyword evidence="8" id="KW-0964">Secreted</keyword>
<dbReference type="InterPro" id="IPR030398">
    <property type="entry name" value="SEA_DG_dom"/>
</dbReference>
<evidence type="ECO:0000259" key="28">
    <source>
        <dbReference type="PROSITE" id="PS51699"/>
    </source>
</evidence>
<dbReference type="EMBL" id="GEZM01050612">
    <property type="protein sequence ID" value="JAV75503.1"/>
    <property type="molecule type" value="Transcribed_RNA"/>
</dbReference>
<evidence type="ECO:0000256" key="25">
    <source>
        <dbReference type="SAM" id="MobiDB-lite"/>
    </source>
</evidence>
<dbReference type="GO" id="GO:0005654">
    <property type="term" value="C:nucleoplasm"/>
    <property type="evidence" value="ECO:0007669"/>
    <property type="project" value="UniProtKB-SubCell"/>
</dbReference>
<dbReference type="PANTHER" id="PTHR21559:SF21">
    <property type="entry name" value="DYSTROGLYCAN 1"/>
    <property type="match status" value="1"/>
</dbReference>
<dbReference type="GO" id="GO:0007411">
    <property type="term" value="P:axon guidance"/>
    <property type="evidence" value="ECO:0007669"/>
    <property type="project" value="TreeGrafter"/>
</dbReference>
<evidence type="ECO:0000256" key="22">
    <source>
        <dbReference type="ARBA" id="ARBA00030092"/>
    </source>
</evidence>
<evidence type="ECO:0000256" key="2">
    <source>
        <dbReference type="ARBA" id="ARBA00004239"/>
    </source>
</evidence>
<accession>A0A1Y1LP94</accession>
<evidence type="ECO:0000256" key="7">
    <source>
        <dbReference type="ARBA" id="ARBA00022490"/>
    </source>
</evidence>
<keyword evidence="18" id="KW-0628">Postsynaptic cell membrane</keyword>
<dbReference type="SUPFAM" id="SSF49313">
    <property type="entry name" value="Cadherin-like"/>
    <property type="match status" value="3"/>
</dbReference>
<dbReference type="GO" id="GO:0005856">
    <property type="term" value="C:cytoskeleton"/>
    <property type="evidence" value="ECO:0007669"/>
    <property type="project" value="UniProtKB-SubCell"/>
</dbReference>
<dbReference type="PANTHER" id="PTHR21559">
    <property type="entry name" value="DYSTROGLYCAN-RELATED"/>
    <property type="match status" value="1"/>
</dbReference>
<keyword evidence="14" id="KW-1015">Disulfide bond</keyword>
<dbReference type="CDD" id="cd11305">
    <property type="entry name" value="alpha_DG_C"/>
    <property type="match status" value="1"/>
</dbReference>
<keyword evidence="17" id="KW-0539">Nucleus</keyword>
<evidence type="ECO:0000256" key="21">
    <source>
        <dbReference type="ARBA" id="ARBA00026224"/>
    </source>
</evidence>
<dbReference type="GO" id="GO:0002009">
    <property type="term" value="P:morphogenesis of an epithelium"/>
    <property type="evidence" value="ECO:0007669"/>
    <property type="project" value="TreeGrafter"/>
</dbReference>
<feature type="domain" description="Peptidase S72" evidence="28">
    <location>
        <begin position="731"/>
        <end position="844"/>
    </location>
</feature>
<name>A0A1Y1LP94_PHOPY</name>
<evidence type="ECO:0000256" key="5">
    <source>
        <dbReference type="ARBA" id="ARBA00004642"/>
    </source>
</evidence>
<dbReference type="EMBL" id="GEZM01050610">
    <property type="protein sequence ID" value="JAV75505.1"/>
    <property type="molecule type" value="Transcribed_RNA"/>
</dbReference>
<evidence type="ECO:0000256" key="20">
    <source>
        <dbReference type="ARBA" id="ARBA00024991"/>
    </source>
</evidence>
<dbReference type="Pfam" id="PF05454">
    <property type="entry name" value="DAG1"/>
    <property type="match status" value="2"/>
</dbReference>
<dbReference type="InterPro" id="IPR013783">
    <property type="entry name" value="Ig-like_fold"/>
</dbReference>
<evidence type="ECO:0000256" key="18">
    <source>
        <dbReference type="ARBA" id="ARBA00023257"/>
    </source>
</evidence>
<comment type="function">
    <text evidence="20">Transmembrane protein that plays important roles in connecting the extracellular matrix to the cytoskeleton. Acts as a cell adhesion receptor in both muscle and non-muscle tissues. Receptor for both DMD and UTRN and, through these interactions, scaffolds axin to the cytoskeleton. Also functions in cell adhesion-mediated signaling and implicated in cell polarity.</text>
</comment>
<evidence type="ECO:0000256" key="12">
    <source>
        <dbReference type="ARBA" id="ARBA00022989"/>
    </source>
</evidence>
<protein>
    <recommendedName>
        <fullName evidence="21">Dystroglycan 1</fullName>
    </recommendedName>
    <alternativeName>
        <fullName evidence="23">Dystroglycan</fullName>
    </alternativeName>
    <alternativeName>
        <fullName evidence="22">Dystrophin-associated glycoprotein 1</fullName>
    </alternativeName>
</protein>
<keyword evidence="15" id="KW-0325">Glycoprotein</keyword>
<reference evidence="29" key="1">
    <citation type="journal article" date="2016" name="Sci. Rep.">
        <title>Molecular characterization of firefly nuptial gifts: a multi-omics approach sheds light on postcopulatory sexual selection.</title>
        <authorList>
            <person name="Al-Wathiqui N."/>
            <person name="Fallon T.R."/>
            <person name="South A."/>
            <person name="Weng J.K."/>
            <person name="Lewis S.M."/>
        </authorList>
    </citation>
    <scope>NUCLEOTIDE SEQUENCE</scope>
</reference>
<feature type="region of interest" description="Disordered" evidence="25">
    <location>
        <begin position="275"/>
        <end position="463"/>
    </location>
</feature>
<feature type="domain" description="Peptidase S72" evidence="28">
    <location>
        <begin position="986"/>
        <end position="1101"/>
    </location>
</feature>
<dbReference type="GO" id="GO:0005576">
    <property type="term" value="C:extracellular region"/>
    <property type="evidence" value="ECO:0007669"/>
    <property type="project" value="UniProtKB-SubCell"/>
</dbReference>
<evidence type="ECO:0000256" key="1">
    <source>
        <dbReference type="ARBA" id="ARBA00004135"/>
    </source>
</evidence>
<evidence type="ECO:0000256" key="16">
    <source>
        <dbReference type="ARBA" id="ARBA00023212"/>
    </source>
</evidence>
<dbReference type="Gene3D" id="2.60.40.10">
    <property type="entry name" value="Immunoglobulins"/>
    <property type="match status" value="3"/>
</dbReference>
<keyword evidence="9" id="KW-0597">Phosphoprotein</keyword>
<feature type="transmembrane region" description="Helical" evidence="26">
    <location>
        <begin position="1142"/>
        <end position="1168"/>
    </location>
</feature>
<keyword evidence="6" id="KW-1003">Cell membrane</keyword>
<keyword evidence="13" id="KW-0770">Synapse</keyword>
<keyword evidence="11 27" id="KW-0732">Signal</keyword>
<comment type="subcellular location">
    <subcellularLocation>
        <location evidence="1">Cell membrane</location>
        <location evidence="1">Sarcolemma</location>
    </subcellularLocation>
    <subcellularLocation>
        <location evidence="4">Cell membrane</location>
        <topology evidence="4">Single-pass type I membrane protein</topology>
    </subcellularLocation>
    <subcellularLocation>
        <location evidence="3">Cytoplasm</location>
        <location evidence="3">Cytoskeleton</location>
    </subcellularLocation>
    <subcellularLocation>
        <location evidence="5">Nucleus</location>
        <location evidence="5">Nucleoplasm</location>
    </subcellularLocation>
    <subcellularLocation>
        <location evidence="24">Postsynaptic cell membrane</location>
    </subcellularLocation>
    <subcellularLocation>
        <location evidence="2">Secreted</location>
        <location evidence="2">Extracellular space</location>
    </subcellularLocation>
</comment>
<keyword evidence="12 26" id="KW-1133">Transmembrane helix</keyword>
<dbReference type="GO" id="GO:0021675">
    <property type="term" value="P:nerve development"/>
    <property type="evidence" value="ECO:0007669"/>
    <property type="project" value="TreeGrafter"/>
</dbReference>
<feature type="compositionally biased region" description="Low complexity" evidence="25">
    <location>
        <begin position="395"/>
        <end position="417"/>
    </location>
</feature>
<feature type="compositionally biased region" description="Low complexity" evidence="25">
    <location>
        <begin position="536"/>
        <end position="590"/>
    </location>
</feature>
<feature type="compositionally biased region" description="Polar residues" evidence="25">
    <location>
        <begin position="330"/>
        <end position="342"/>
    </location>
</feature>
<dbReference type="GO" id="GO:0016011">
    <property type="term" value="C:dystroglycan complex"/>
    <property type="evidence" value="ECO:0007669"/>
    <property type="project" value="TreeGrafter"/>
</dbReference>
<dbReference type="GO" id="GO:0005509">
    <property type="term" value="F:calcium ion binding"/>
    <property type="evidence" value="ECO:0007669"/>
    <property type="project" value="InterPro"/>
</dbReference>
<feature type="compositionally biased region" description="Acidic residues" evidence="25">
    <location>
        <begin position="282"/>
        <end position="300"/>
    </location>
</feature>
<sequence length="1274" mass="142571">MLPQPTLSVLLAVLITCYTFALDEDFAFDVSDDLEVEFPVETPKKLRGITDINAQVGRVFHLAIPKDSFGDTVKSYEAKIDNGAPLPSWLLFDKTGGVFWGVPLQDDVGTLHISVKAVRQSLSTDDEFTLIISEYNGPPEGIDRCPATEDSTVLTLIIDKSTKAIKPKQRIIAINNIAKFFGMPYTAFVLKPQLSPDDISDSSVVLAGPGDLRSRVSKESSFIQVTVGCEGRLWLNAASIVHQLKQQARDGTISEVLRLPLVGWRVKTETRPLLREKRQDDGSGDYEEYYEYDDYDDPDNPDSKTSSSTTTSTTTQKTTTTTKTVDHTPVDTQSVISSTVSGNHPHRHHHGEIRSFDEITPDLPFVDDTQNSLETTEDTPKVAESESRQLLPQMTTHISSPHTTTVTTTSVPTTSTTAREIKTEKVTPVSGLYKPSETLESDDEYDEEEYDDGSDDDDDDGVITELPFIHNDILHTNQKRKQDLPKVEVDTETTITEGTTKAKVEDVNIPPEITPTIRTTTLEILPTTTVTTFATEETAPPTTTTSTTTSTTTTTPRTTTTITTEITSTTPTTTTTTTTTTTEKPTTLEETTTKHTTVRQIPILTTQKMTSPHVTESVVYEVKNFPPTIQIRLNRIAVTAGKNFSQYIPKDMFSDTEDEYDLKLELLTKEGHPIDPNFWCQFNPNTREIYGLPLEEDVSRWDFLLRATDTEGASVSERVEITVQQHKSWRTVNHEFTLYARVERKEDFFHPLDWALHIINGIGHVFSTTNTSKITVRSVSYATDPIIFTWTNDSIPTEFCEKSEIEEMFNLLTANEDGDPSSVLSHSLAPQLRAKKITQRLMEICEEVPPPLLPPEMPITPPVVYPPSHHVPIQSPSNLPPILRNPVDHVNATVGELLLFRVPDDTFYDPEDVDPNNLKLQLFTADREPLPSDHWLQFDVKNKEFYGVPSSTDFRRMQYQLVCEDSGGLTASDTLIVEVHPSLKGKYNVEFSMTVEVEFESFVKNPDMKRKFVEKLQSLFKDDNVNNIHLGSFAKGSSLTKPSTVISWYNKTLVKDECPWGELKKLESILINNERSMSNHVYSIMEGDFVVIAFSIQHLGVCKMITTTPALPTRIPESIVPIDEGVPHETNEGAPQESNDDYLVTFIVPAVIISAMLLLAAIAACVLYRRRRSGKMNLEEDGRQSYGNKGIPVIFQEELDEKPEPGTKTPIILKDEKPPLAPPEYSKSGSLKLTSDDSEPYQPPPPFTRTQDNGRQPRPKPTPTYRKPPPYVPP</sequence>
<feature type="region of interest" description="Disordered" evidence="25">
    <location>
        <begin position="536"/>
        <end position="595"/>
    </location>
</feature>
<dbReference type="GO" id="GO:0042383">
    <property type="term" value="C:sarcolemma"/>
    <property type="evidence" value="ECO:0007669"/>
    <property type="project" value="UniProtKB-SubCell"/>
</dbReference>
<dbReference type="EMBL" id="GEZM01050609">
    <property type="protein sequence ID" value="JAV75506.1"/>
    <property type="molecule type" value="Transcribed_RNA"/>
</dbReference>
<organism evidence="29">
    <name type="scientific">Photinus pyralis</name>
    <name type="common">Common eastern firefly</name>
    <name type="synonym">Lampyris pyralis</name>
    <dbReference type="NCBI Taxonomy" id="7054"/>
    <lineage>
        <taxon>Eukaryota</taxon>
        <taxon>Metazoa</taxon>
        <taxon>Ecdysozoa</taxon>
        <taxon>Arthropoda</taxon>
        <taxon>Hexapoda</taxon>
        <taxon>Insecta</taxon>
        <taxon>Pterygota</taxon>
        <taxon>Neoptera</taxon>
        <taxon>Endopterygota</taxon>
        <taxon>Coleoptera</taxon>
        <taxon>Polyphaga</taxon>
        <taxon>Elateriformia</taxon>
        <taxon>Elateroidea</taxon>
        <taxon>Lampyridae</taxon>
        <taxon>Lampyrinae</taxon>
        <taxon>Photinus</taxon>
    </lineage>
</organism>
<keyword evidence="26" id="KW-0472">Membrane</keyword>
<evidence type="ECO:0000256" key="4">
    <source>
        <dbReference type="ARBA" id="ARBA00004251"/>
    </source>
</evidence>
<feature type="signal peptide" evidence="27">
    <location>
        <begin position="1"/>
        <end position="21"/>
    </location>
</feature>
<keyword evidence="16" id="KW-0206">Cytoskeleton</keyword>
<dbReference type="PROSITE" id="PS51699">
    <property type="entry name" value="SEA_DG"/>
    <property type="match status" value="2"/>
</dbReference>
<dbReference type="InterPro" id="IPR027468">
    <property type="entry name" value="Alpha-dystroglycan_domain_2"/>
</dbReference>
<evidence type="ECO:0000256" key="11">
    <source>
        <dbReference type="ARBA" id="ARBA00022729"/>
    </source>
</evidence>
<keyword evidence="10 26" id="KW-0812">Transmembrane</keyword>
<dbReference type="SUPFAM" id="SSF111006">
    <property type="entry name" value="Dystroglycan, domain 2"/>
    <property type="match status" value="1"/>
</dbReference>
<proteinExistence type="predicted"/>
<feature type="compositionally biased region" description="Acidic residues" evidence="25">
    <location>
        <begin position="439"/>
        <end position="462"/>
    </location>
</feature>
<evidence type="ECO:0000256" key="15">
    <source>
        <dbReference type="ARBA" id="ARBA00023180"/>
    </source>
</evidence>
<evidence type="ECO:0000256" key="23">
    <source>
        <dbReference type="ARBA" id="ARBA00031034"/>
    </source>
</evidence>
<feature type="region of interest" description="Disordered" evidence="25">
    <location>
        <begin position="1196"/>
        <end position="1274"/>
    </location>
</feature>
<dbReference type="InterPro" id="IPR015919">
    <property type="entry name" value="Cadherin-like_sf"/>
</dbReference>
<evidence type="ECO:0000256" key="8">
    <source>
        <dbReference type="ARBA" id="ARBA00022525"/>
    </source>
</evidence>
<dbReference type="InterPro" id="IPR041631">
    <property type="entry name" value="Alpha_DG1_N2"/>
</dbReference>
<dbReference type="Pfam" id="PF18424">
    <property type="entry name" value="a_DG1_N2"/>
    <property type="match status" value="1"/>
</dbReference>
<comment type="function">
    <text evidence="19">The dystroglycan complex is involved in a number of processes including laminin and basement membrane assembly, sarcolemmal stability, cell survival, peripheral nerve myelination, nodal structure, cell migration, and epithelial polarization.</text>
</comment>
<evidence type="ECO:0000256" key="3">
    <source>
        <dbReference type="ARBA" id="ARBA00004245"/>
    </source>
</evidence>
<keyword evidence="7" id="KW-0963">Cytoplasm</keyword>
<evidence type="ECO:0000256" key="13">
    <source>
        <dbReference type="ARBA" id="ARBA00023018"/>
    </source>
</evidence>
<evidence type="ECO:0000256" key="26">
    <source>
        <dbReference type="SAM" id="Phobius"/>
    </source>
</evidence>
<evidence type="ECO:0000256" key="9">
    <source>
        <dbReference type="ARBA" id="ARBA00022553"/>
    </source>
</evidence>
<evidence type="ECO:0000256" key="19">
    <source>
        <dbReference type="ARBA" id="ARBA00023567"/>
    </source>
</evidence>
<evidence type="ECO:0000313" key="29">
    <source>
        <dbReference type="EMBL" id="JAV75504.1"/>
    </source>
</evidence>
<evidence type="ECO:0000256" key="27">
    <source>
        <dbReference type="SAM" id="SignalP"/>
    </source>
</evidence>
<dbReference type="EMBL" id="GEZM01050611">
    <property type="protein sequence ID" value="JAV75504.1"/>
    <property type="molecule type" value="Transcribed_RNA"/>
</dbReference>